<dbReference type="RefSeq" id="XP_067078462.1">
    <property type="nucleotide sequence ID" value="XM_067222361.1"/>
</dbReference>
<protein>
    <submittedName>
        <fullName evidence="1">Trypanosomal VSG domain containing protein, putative</fullName>
    </submittedName>
</protein>
<dbReference type="Proteomes" id="UP000195570">
    <property type="component" value="Unassembled WGS sequence"/>
</dbReference>
<comment type="caution">
    <text evidence="1">The sequence shown here is derived from an EMBL/GenBank/DDBJ whole genome shotgun (WGS) entry which is preliminary data.</text>
</comment>
<evidence type="ECO:0000313" key="1">
    <source>
        <dbReference type="EMBL" id="SCU67100.1"/>
    </source>
</evidence>
<evidence type="ECO:0000313" key="2">
    <source>
        <dbReference type="Proteomes" id="UP000195570"/>
    </source>
</evidence>
<dbReference type="EMBL" id="CZPT02000685">
    <property type="protein sequence ID" value="SCU67100.1"/>
    <property type="molecule type" value="Genomic_DNA"/>
</dbReference>
<gene>
    <name evidence="1" type="ORF">TEOVI_000807300</name>
</gene>
<name>A0A1G4I5C1_TRYEQ</name>
<keyword evidence="2" id="KW-1185">Reference proteome</keyword>
<organism evidence="1 2">
    <name type="scientific">Trypanosoma equiperdum</name>
    <dbReference type="NCBI Taxonomy" id="5694"/>
    <lineage>
        <taxon>Eukaryota</taxon>
        <taxon>Discoba</taxon>
        <taxon>Euglenozoa</taxon>
        <taxon>Kinetoplastea</taxon>
        <taxon>Metakinetoplastina</taxon>
        <taxon>Trypanosomatida</taxon>
        <taxon>Trypanosomatidae</taxon>
        <taxon>Trypanosoma</taxon>
    </lineage>
</organism>
<reference evidence="1" key="1">
    <citation type="submission" date="2016-09" db="EMBL/GenBank/DDBJ databases">
        <authorList>
            <person name="Hebert L."/>
            <person name="Moumen B."/>
        </authorList>
    </citation>
    <scope>NUCLEOTIDE SEQUENCE [LARGE SCALE GENOMIC DNA]</scope>
    <source>
        <strain evidence="1">OVI</strain>
    </source>
</reference>
<proteinExistence type="predicted"/>
<sequence>MVWKTACNDLVSLCSANSSTSDEKTNQCKDGTILTDTTNYGTNANGLTRFTALKKGCKKVYQTSKVSAPALKSLTAAFMARLGAHSLTGANDLGSHTFGKGQDSTNACNSGSADGQSCVNYATLVKESAGTSLGKAVAWLK</sequence>
<accession>A0A1G4I5C1</accession>
<dbReference type="VEuPathDB" id="TriTrypDB:TEOVI_000807300"/>
<dbReference type="AlphaFoldDB" id="A0A1G4I5C1"/>
<dbReference type="GeneID" id="92382007"/>